<sequence>MKVTIMILLLVAQHAFSEDKFFTSTGSQCIIHGTAVSVGGRHFFKDLCIVVTCGNGWGGYGNIYGCPPHGQEPAKWELRECCKATKS</sequence>
<dbReference type="AlphaFoldDB" id="A0A6G5A347"/>
<evidence type="ECO:0000256" key="1">
    <source>
        <dbReference type="SAM" id="SignalP"/>
    </source>
</evidence>
<feature type="chain" id="PRO_5026312044" evidence="1">
    <location>
        <begin position="18"/>
        <end position="87"/>
    </location>
</feature>
<protein>
    <submittedName>
        <fullName evidence="2">Putative conserved secreted protein</fullName>
    </submittedName>
</protein>
<accession>A0A6G5A347</accession>
<reference evidence="2" key="1">
    <citation type="submission" date="2020-03" db="EMBL/GenBank/DDBJ databases">
        <title>A transcriptome and proteome of the tick Rhipicephalus microplus shaped by the genetic composition of its hosts and developmental stage.</title>
        <authorList>
            <person name="Garcia G.R."/>
            <person name="Ribeiro J.M.C."/>
            <person name="Maruyama S.R."/>
            <person name="Gardinasse L.G."/>
            <person name="Nelson K."/>
            <person name="Ferreira B.R."/>
            <person name="Andrade T.G."/>
            <person name="Santos I.K.F.M."/>
        </authorList>
    </citation>
    <scope>NUCLEOTIDE SEQUENCE</scope>
    <source>
        <strain evidence="2">NSGR</strain>
        <tissue evidence="2">Salivary glands</tissue>
    </source>
</reference>
<evidence type="ECO:0000313" key="2">
    <source>
        <dbReference type="EMBL" id="NIE45209.1"/>
    </source>
</evidence>
<feature type="signal peptide" evidence="1">
    <location>
        <begin position="1"/>
        <end position="17"/>
    </location>
</feature>
<keyword evidence="1" id="KW-0732">Signal</keyword>
<dbReference type="EMBL" id="GIKN01002936">
    <property type="protein sequence ID" value="NIE45209.1"/>
    <property type="molecule type" value="Transcribed_RNA"/>
</dbReference>
<proteinExistence type="predicted"/>
<organism evidence="2">
    <name type="scientific">Rhipicephalus microplus</name>
    <name type="common">Cattle tick</name>
    <name type="synonym">Boophilus microplus</name>
    <dbReference type="NCBI Taxonomy" id="6941"/>
    <lineage>
        <taxon>Eukaryota</taxon>
        <taxon>Metazoa</taxon>
        <taxon>Ecdysozoa</taxon>
        <taxon>Arthropoda</taxon>
        <taxon>Chelicerata</taxon>
        <taxon>Arachnida</taxon>
        <taxon>Acari</taxon>
        <taxon>Parasitiformes</taxon>
        <taxon>Ixodida</taxon>
        <taxon>Ixodoidea</taxon>
        <taxon>Ixodidae</taxon>
        <taxon>Rhipicephalinae</taxon>
        <taxon>Rhipicephalus</taxon>
        <taxon>Boophilus</taxon>
    </lineage>
</organism>
<name>A0A6G5A347_RHIMP</name>